<dbReference type="Pfam" id="PF13417">
    <property type="entry name" value="GST_N_3"/>
    <property type="match status" value="1"/>
</dbReference>
<dbReference type="PROSITE" id="PS50404">
    <property type="entry name" value="GST_NTER"/>
    <property type="match status" value="1"/>
</dbReference>
<dbReference type="CDD" id="cd03196">
    <property type="entry name" value="GST_C_5"/>
    <property type="match status" value="1"/>
</dbReference>
<dbReference type="Gene3D" id="1.20.1050.10">
    <property type="match status" value="1"/>
</dbReference>
<name>A0A9E5JQD2_9GAMM</name>
<dbReference type="GO" id="GO:0005737">
    <property type="term" value="C:cytoplasm"/>
    <property type="evidence" value="ECO:0007669"/>
    <property type="project" value="TreeGrafter"/>
</dbReference>
<gene>
    <name evidence="3" type="ORF">G8770_03155</name>
</gene>
<accession>A0A9E5JQD2</accession>
<evidence type="ECO:0000259" key="2">
    <source>
        <dbReference type="PROSITE" id="PS50405"/>
    </source>
</evidence>
<evidence type="ECO:0000313" key="4">
    <source>
        <dbReference type="Proteomes" id="UP000787472"/>
    </source>
</evidence>
<dbReference type="SFLD" id="SFLDG00358">
    <property type="entry name" value="Main_(cytGST)"/>
    <property type="match status" value="1"/>
</dbReference>
<dbReference type="SFLD" id="SFLDS00019">
    <property type="entry name" value="Glutathione_Transferase_(cytos"/>
    <property type="match status" value="1"/>
</dbReference>
<dbReference type="SUPFAM" id="SSF52833">
    <property type="entry name" value="Thioredoxin-like"/>
    <property type="match status" value="1"/>
</dbReference>
<sequence length="211" mass="24703">MLQALPVLYSFRRCPYAMRARMALHYSKVDVEHREILLKNKPAAMLAASPKGTVPVVVLANGTVIEESRDVMLWALQQHDPQHWYYGLPATRQASIDHWIDANDTDFKPWLDKYKYSVGYPQHPETYYRQQCETFLGKLDRQLQQSAYLLGDDESLADNAIFPFVRQCAFVNKAWFDATPYPHLQRWLDGFLNSERFQTIMVKHPLWQQNP</sequence>
<dbReference type="Gene3D" id="3.40.30.10">
    <property type="entry name" value="Glutaredoxin"/>
    <property type="match status" value="1"/>
</dbReference>
<dbReference type="PROSITE" id="PS50405">
    <property type="entry name" value="GST_CTER"/>
    <property type="match status" value="1"/>
</dbReference>
<dbReference type="InterPro" id="IPR004045">
    <property type="entry name" value="Glutathione_S-Trfase_N"/>
</dbReference>
<dbReference type="InterPro" id="IPR040079">
    <property type="entry name" value="Glutathione_S-Trfase"/>
</dbReference>
<protein>
    <submittedName>
        <fullName evidence="3">Glutathione S-transferase</fullName>
    </submittedName>
</protein>
<dbReference type="InterPro" id="IPR036282">
    <property type="entry name" value="Glutathione-S-Trfase_C_sf"/>
</dbReference>
<dbReference type="PANTHER" id="PTHR43968">
    <property type="match status" value="1"/>
</dbReference>
<dbReference type="PANTHER" id="PTHR43968:SF6">
    <property type="entry name" value="GLUTATHIONE S-TRANSFERASE OMEGA"/>
    <property type="match status" value="1"/>
</dbReference>
<dbReference type="CDD" id="cd03060">
    <property type="entry name" value="GST_N_Omega_like"/>
    <property type="match status" value="1"/>
</dbReference>
<dbReference type="SUPFAM" id="SSF47616">
    <property type="entry name" value="GST C-terminal domain-like"/>
    <property type="match status" value="1"/>
</dbReference>
<dbReference type="InterPro" id="IPR050983">
    <property type="entry name" value="GST_Omega/HSP26"/>
</dbReference>
<dbReference type="InterPro" id="IPR036249">
    <property type="entry name" value="Thioredoxin-like_sf"/>
</dbReference>
<dbReference type="AlphaFoldDB" id="A0A9E5JQD2"/>
<evidence type="ECO:0000313" key="3">
    <source>
        <dbReference type="EMBL" id="NHO64544.1"/>
    </source>
</evidence>
<reference evidence="3" key="1">
    <citation type="submission" date="2020-03" db="EMBL/GenBank/DDBJ databases">
        <authorList>
            <person name="Guo F."/>
        </authorList>
    </citation>
    <scope>NUCLEOTIDE SEQUENCE</scope>
    <source>
        <strain evidence="3">JCM 30134</strain>
    </source>
</reference>
<keyword evidence="4" id="KW-1185">Reference proteome</keyword>
<dbReference type="EMBL" id="JAAONZ010000002">
    <property type="protein sequence ID" value="NHO64544.1"/>
    <property type="molecule type" value="Genomic_DNA"/>
</dbReference>
<dbReference type="Pfam" id="PF13410">
    <property type="entry name" value="GST_C_2"/>
    <property type="match status" value="1"/>
</dbReference>
<feature type="domain" description="GST C-terminal" evidence="2">
    <location>
        <begin position="89"/>
        <end position="211"/>
    </location>
</feature>
<proteinExistence type="predicted"/>
<comment type="caution">
    <text evidence="3">The sequence shown here is derived from an EMBL/GenBank/DDBJ whole genome shotgun (WGS) entry which is preliminary data.</text>
</comment>
<organism evidence="3 4">
    <name type="scientific">Pseudomaricurvus hydrocarbonicus</name>
    <dbReference type="NCBI Taxonomy" id="1470433"/>
    <lineage>
        <taxon>Bacteria</taxon>
        <taxon>Pseudomonadati</taxon>
        <taxon>Pseudomonadota</taxon>
        <taxon>Gammaproteobacteria</taxon>
        <taxon>Cellvibrionales</taxon>
        <taxon>Cellvibrionaceae</taxon>
        <taxon>Pseudomaricurvus</taxon>
    </lineage>
</organism>
<feature type="domain" description="GST N-terminal" evidence="1">
    <location>
        <begin position="4"/>
        <end position="83"/>
    </location>
</feature>
<dbReference type="Proteomes" id="UP000787472">
    <property type="component" value="Unassembled WGS sequence"/>
</dbReference>
<dbReference type="InterPro" id="IPR010987">
    <property type="entry name" value="Glutathione-S-Trfase_C-like"/>
</dbReference>
<evidence type="ECO:0000259" key="1">
    <source>
        <dbReference type="PROSITE" id="PS50404"/>
    </source>
</evidence>
<dbReference type="RefSeq" id="WP_167181690.1">
    <property type="nucleotide sequence ID" value="NZ_JAAONZ010000002.1"/>
</dbReference>